<accession>A0A6N9JFP5</accession>
<comment type="similarity">
    <text evidence="1">Belongs to the glycosyltransferase 2 family.</text>
</comment>
<evidence type="ECO:0000259" key="4">
    <source>
        <dbReference type="Pfam" id="PF00535"/>
    </source>
</evidence>
<reference evidence="5 6" key="1">
    <citation type="journal article" date="2019" name="Nat. Med.">
        <title>A library of human gut bacterial isolates paired with longitudinal multiomics data enables mechanistic microbiome research.</title>
        <authorList>
            <person name="Poyet M."/>
            <person name="Groussin M."/>
            <person name="Gibbons S.M."/>
            <person name="Avila-Pacheco J."/>
            <person name="Jiang X."/>
            <person name="Kearney S.M."/>
            <person name="Perrotta A.R."/>
            <person name="Berdy B."/>
            <person name="Zhao S."/>
            <person name="Lieberman T.D."/>
            <person name="Swanson P.K."/>
            <person name="Smith M."/>
            <person name="Roesemann S."/>
            <person name="Alexander J.E."/>
            <person name="Rich S.A."/>
            <person name="Livny J."/>
            <person name="Vlamakis H."/>
            <person name="Clish C."/>
            <person name="Bullock K."/>
            <person name="Deik A."/>
            <person name="Scott J."/>
            <person name="Pierce K.A."/>
            <person name="Xavier R.J."/>
            <person name="Alm E.J."/>
        </authorList>
    </citation>
    <scope>NUCLEOTIDE SEQUENCE [LARGE SCALE GENOMIC DNA]</scope>
    <source>
        <strain evidence="5 6">BIOML-A20</strain>
    </source>
</reference>
<dbReference type="AlphaFoldDB" id="A0A6N9JFP5"/>
<dbReference type="InterPro" id="IPR029044">
    <property type="entry name" value="Nucleotide-diphossugar_trans"/>
</dbReference>
<comment type="caution">
    <text evidence="5">The sequence shown here is derived from an EMBL/GenBank/DDBJ whole genome shotgun (WGS) entry which is preliminary data.</text>
</comment>
<organism evidence="5 6">
    <name type="scientific">Collinsella aerofaciens</name>
    <dbReference type="NCBI Taxonomy" id="74426"/>
    <lineage>
        <taxon>Bacteria</taxon>
        <taxon>Bacillati</taxon>
        <taxon>Actinomycetota</taxon>
        <taxon>Coriobacteriia</taxon>
        <taxon>Coriobacteriales</taxon>
        <taxon>Coriobacteriaceae</taxon>
        <taxon>Collinsella</taxon>
    </lineage>
</organism>
<evidence type="ECO:0000313" key="6">
    <source>
        <dbReference type="Proteomes" id="UP000469380"/>
    </source>
</evidence>
<gene>
    <name evidence="5" type="ORF">GT464_02315</name>
</gene>
<keyword evidence="3 5" id="KW-0808">Transferase</keyword>
<sequence>MVTVVMSVYNGTRYLTEQLDSLRLQTVSPDRVLIADDCSTDGSFDLICRYIEKYSLSNWTLSRNCSNFGWRKSFKALLDLASKNDCIVFPCDQDDIWDSDKIAVMSSILQKDPSIDVLCCAVEPFYEDGGKKVRVYGAVDNAKSVDDLDVPSFDEKFMAVRRPGCSYAVKSNFIREILPYWQDDFAHDGMLWRFSLLKGTLRLLNRPLIRFRRHDSNATEMRYLDKRSRIGEIEMCLRFSNALEEYCSSNPGDYRGSSTHIEHYRSVLDARMHLLEGGLKISDLGIILKYREYELSNCSLLGDLKALISSGDSK</sequence>
<dbReference type="InterPro" id="IPR050834">
    <property type="entry name" value="Glycosyltransf_2"/>
</dbReference>
<dbReference type="RefSeq" id="WP_161159889.1">
    <property type="nucleotide sequence ID" value="NZ_WWSR01000002.1"/>
</dbReference>
<keyword evidence="2" id="KW-0328">Glycosyltransferase</keyword>
<evidence type="ECO:0000256" key="1">
    <source>
        <dbReference type="ARBA" id="ARBA00006739"/>
    </source>
</evidence>
<evidence type="ECO:0000256" key="2">
    <source>
        <dbReference type="ARBA" id="ARBA00022676"/>
    </source>
</evidence>
<dbReference type="Pfam" id="PF00535">
    <property type="entry name" value="Glycos_transf_2"/>
    <property type="match status" value="1"/>
</dbReference>
<evidence type="ECO:0000313" key="5">
    <source>
        <dbReference type="EMBL" id="MZJ38792.1"/>
    </source>
</evidence>
<dbReference type="SUPFAM" id="SSF53448">
    <property type="entry name" value="Nucleotide-diphospho-sugar transferases"/>
    <property type="match status" value="1"/>
</dbReference>
<evidence type="ECO:0000256" key="3">
    <source>
        <dbReference type="ARBA" id="ARBA00022679"/>
    </source>
</evidence>
<proteinExistence type="inferred from homology"/>
<name>A0A6N9JFP5_9ACTN</name>
<dbReference type="Proteomes" id="UP000469380">
    <property type="component" value="Unassembled WGS sequence"/>
</dbReference>
<dbReference type="EMBL" id="WWSR01000002">
    <property type="protein sequence ID" value="MZJ38792.1"/>
    <property type="molecule type" value="Genomic_DNA"/>
</dbReference>
<dbReference type="Gene3D" id="3.90.550.10">
    <property type="entry name" value="Spore Coat Polysaccharide Biosynthesis Protein SpsA, Chain A"/>
    <property type="match status" value="1"/>
</dbReference>
<dbReference type="PANTHER" id="PTHR43685:SF5">
    <property type="entry name" value="GLYCOSYLTRANSFERASE EPSE-RELATED"/>
    <property type="match status" value="1"/>
</dbReference>
<dbReference type="GO" id="GO:0016757">
    <property type="term" value="F:glycosyltransferase activity"/>
    <property type="evidence" value="ECO:0007669"/>
    <property type="project" value="UniProtKB-KW"/>
</dbReference>
<feature type="domain" description="Glycosyltransferase 2-like" evidence="4">
    <location>
        <begin position="3"/>
        <end position="132"/>
    </location>
</feature>
<protein>
    <submittedName>
        <fullName evidence="5">Glycosyltransferase</fullName>
    </submittedName>
</protein>
<dbReference type="InterPro" id="IPR001173">
    <property type="entry name" value="Glyco_trans_2-like"/>
</dbReference>
<dbReference type="PANTHER" id="PTHR43685">
    <property type="entry name" value="GLYCOSYLTRANSFERASE"/>
    <property type="match status" value="1"/>
</dbReference>